<dbReference type="Gene3D" id="3.40.140.10">
    <property type="entry name" value="Cytidine Deaminase, domain 2"/>
    <property type="match status" value="1"/>
</dbReference>
<feature type="binding site" evidence="3">
    <location>
        <begin position="222"/>
        <end position="227"/>
    </location>
    <ligand>
        <name>Mo-bis(molybdopterin guanine dinucleotide)</name>
        <dbReference type="ChEBI" id="CHEBI:60539"/>
    </ligand>
</feature>
<dbReference type="AlphaFoldDB" id="A0A498H6V1"/>
<evidence type="ECO:0000256" key="1">
    <source>
        <dbReference type="ARBA" id="ARBA00022490"/>
    </source>
</evidence>
<dbReference type="Pfam" id="PF02634">
    <property type="entry name" value="FdhD-NarQ"/>
    <property type="match status" value="1"/>
</dbReference>
<comment type="function">
    <text evidence="3">Required for formate dehydrogenase (FDH) activity.</text>
</comment>
<gene>
    <name evidence="3" type="primary">fdhD</name>
    <name evidence="4" type="ORF">ABH15_04230</name>
</gene>
<dbReference type="GO" id="GO:0005737">
    <property type="term" value="C:cytoplasm"/>
    <property type="evidence" value="ECO:0007669"/>
    <property type="project" value="UniProtKB-SubCell"/>
</dbReference>
<dbReference type="PANTHER" id="PTHR30592">
    <property type="entry name" value="FORMATE DEHYDROGENASE"/>
    <property type="match status" value="1"/>
</dbReference>
<keyword evidence="1 3" id="KW-0963">Cytoplasm</keyword>
<dbReference type="GO" id="GO:0006777">
    <property type="term" value="P:Mo-molybdopterin cofactor biosynthetic process"/>
    <property type="evidence" value="ECO:0007669"/>
    <property type="project" value="UniProtKB-UniRule"/>
</dbReference>
<dbReference type="PIRSF" id="PIRSF015626">
    <property type="entry name" value="FdhD"/>
    <property type="match status" value="1"/>
</dbReference>
<comment type="similarity">
    <text evidence="3">Belongs to the FdhD family.</text>
</comment>
<dbReference type="Proteomes" id="UP000290932">
    <property type="component" value="Unassembled WGS sequence"/>
</dbReference>
<dbReference type="HAMAP" id="MF_00187">
    <property type="entry name" value="FdhD"/>
    <property type="match status" value="1"/>
</dbReference>
<dbReference type="PANTHER" id="PTHR30592:SF1">
    <property type="entry name" value="SULFUR CARRIER PROTEIN FDHD"/>
    <property type="match status" value="1"/>
</dbReference>
<evidence type="ECO:0000313" key="5">
    <source>
        <dbReference type="Proteomes" id="UP000290932"/>
    </source>
</evidence>
<comment type="caution">
    <text evidence="3">Lacks conserved residue(s) required for the propagation of feature annotation.</text>
</comment>
<evidence type="ECO:0000313" key="4">
    <source>
        <dbReference type="EMBL" id="RXE57314.1"/>
    </source>
</evidence>
<dbReference type="NCBIfam" id="TIGR00129">
    <property type="entry name" value="fdhD_narQ"/>
    <property type="match status" value="1"/>
</dbReference>
<name>A0A498H6V1_9EURY</name>
<dbReference type="SUPFAM" id="SSF53927">
    <property type="entry name" value="Cytidine deaminase-like"/>
    <property type="match status" value="1"/>
</dbReference>
<dbReference type="RefSeq" id="WP_128693105.1">
    <property type="nucleotide sequence ID" value="NZ_LHQS01000001.1"/>
</dbReference>
<dbReference type="OrthoDB" id="57189at2157"/>
<protein>
    <recommendedName>
        <fullName evidence="3">Protein FdhD</fullName>
    </recommendedName>
</protein>
<keyword evidence="5" id="KW-1185">Reference proteome</keyword>
<dbReference type="InterPro" id="IPR003786">
    <property type="entry name" value="FdhD"/>
</dbReference>
<organism evidence="4 5">
    <name type="scientific">Methanoculleus taiwanensis</name>
    <dbReference type="NCBI Taxonomy" id="1550565"/>
    <lineage>
        <taxon>Archaea</taxon>
        <taxon>Methanobacteriati</taxon>
        <taxon>Methanobacteriota</taxon>
        <taxon>Stenosarchaea group</taxon>
        <taxon>Methanomicrobia</taxon>
        <taxon>Methanomicrobiales</taxon>
        <taxon>Methanomicrobiaceae</taxon>
        <taxon>Methanoculleus</taxon>
    </lineage>
</organism>
<keyword evidence="2 3" id="KW-0501">Molybdenum cofactor biosynthesis</keyword>
<reference evidence="4 5" key="1">
    <citation type="journal article" date="2015" name="Int. J. Syst. Evol. Microbiol.">
        <title>Methanoculleus taiwanensis sp. nov., a methanogen isolated from deep marine sediment at the deformation front area near Taiwan.</title>
        <authorList>
            <person name="Weng C.Y."/>
            <person name="Chen S.C."/>
            <person name="Lai M.C."/>
            <person name="Wu S.Y."/>
            <person name="Lin S."/>
            <person name="Yang T.F."/>
            <person name="Chen P.C."/>
        </authorList>
    </citation>
    <scope>NUCLEOTIDE SEQUENCE [LARGE SCALE GENOMIC DNA]</scope>
    <source>
        <strain evidence="4 5">CYW4</strain>
    </source>
</reference>
<comment type="caution">
    <text evidence="4">The sequence shown here is derived from an EMBL/GenBank/DDBJ whole genome shotgun (WGS) entry which is preliminary data.</text>
</comment>
<dbReference type="InterPro" id="IPR016193">
    <property type="entry name" value="Cytidine_deaminase-like"/>
</dbReference>
<comment type="subcellular location">
    <subcellularLocation>
        <location evidence="3">Cytoplasm</location>
    </subcellularLocation>
</comment>
<proteinExistence type="inferred from homology"/>
<evidence type="ECO:0000256" key="2">
    <source>
        <dbReference type="ARBA" id="ARBA00023150"/>
    </source>
</evidence>
<dbReference type="GO" id="GO:0016783">
    <property type="term" value="F:sulfurtransferase activity"/>
    <property type="evidence" value="ECO:0007669"/>
    <property type="project" value="InterPro"/>
</dbReference>
<accession>A0A498H6V1</accession>
<dbReference type="EMBL" id="LHQS01000001">
    <property type="protein sequence ID" value="RXE57314.1"/>
    <property type="molecule type" value="Genomic_DNA"/>
</dbReference>
<dbReference type="Gene3D" id="3.10.20.10">
    <property type="match status" value="1"/>
</dbReference>
<evidence type="ECO:0000256" key="3">
    <source>
        <dbReference type="HAMAP-Rule" id="MF_00187"/>
    </source>
</evidence>
<sequence>MDLSCSSGIQVKGDTVAEIRDDVIIEDHFRLFFNGQYLTTLVASPDRLEDLGAGFIICEGLSDEIESVSVTGNDISVSAVPRKDISLELESSGGFRVMGEAKTVDSSIEITPDGVRAVTGAIESETWRRTGGVHCSVLFCEGDLVTRACDVGRHNTLDKVVGYAARGGLDRSQCVVGCTGRQPAGMVAKVANAGIPIIISRAASTNRGIRAADRAGITLICFSRGDRFTIYTHPERVPDVLERMRQGVP</sequence>